<evidence type="ECO:0000256" key="7">
    <source>
        <dbReference type="ARBA" id="ARBA00023047"/>
    </source>
</evidence>
<dbReference type="RefSeq" id="WP_148339782.1">
    <property type="nucleotide sequence ID" value="NZ_LR699119.1"/>
</dbReference>
<keyword evidence="7" id="KW-0625">Polysaccharide transport</keyword>
<keyword evidence="5 9" id="KW-0812">Transmembrane</keyword>
<feature type="transmembrane region" description="Helical" evidence="9">
    <location>
        <begin position="98"/>
        <end position="122"/>
    </location>
</feature>
<dbReference type="GO" id="GO:0015920">
    <property type="term" value="P:lipopolysaccharide transport"/>
    <property type="evidence" value="ECO:0007669"/>
    <property type="project" value="TreeGrafter"/>
</dbReference>
<feature type="transmembrane region" description="Helical" evidence="9">
    <location>
        <begin position="65"/>
        <end position="86"/>
    </location>
</feature>
<proteinExistence type="inferred from homology"/>
<evidence type="ECO:0000256" key="3">
    <source>
        <dbReference type="ARBA" id="ARBA00022448"/>
    </source>
</evidence>
<evidence type="ECO:0000256" key="9">
    <source>
        <dbReference type="RuleBase" id="RU361157"/>
    </source>
</evidence>
<dbReference type="AlphaFoldDB" id="A0A5E4PJ33"/>
<dbReference type="Pfam" id="PF01061">
    <property type="entry name" value="ABC2_membrane"/>
    <property type="match status" value="1"/>
</dbReference>
<keyword evidence="8 9" id="KW-0472">Membrane</keyword>
<evidence type="ECO:0000256" key="2">
    <source>
        <dbReference type="ARBA" id="ARBA00007783"/>
    </source>
</evidence>
<keyword evidence="3 9" id="KW-0813">Transport</keyword>
<organism evidence="11 12">
    <name type="scientific">Aquicella siphonis</name>
    <dbReference type="NCBI Taxonomy" id="254247"/>
    <lineage>
        <taxon>Bacteria</taxon>
        <taxon>Pseudomonadati</taxon>
        <taxon>Pseudomonadota</taxon>
        <taxon>Gammaproteobacteria</taxon>
        <taxon>Legionellales</taxon>
        <taxon>Coxiellaceae</taxon>
        <taxon>Aquicella</taxon>
    </lineage>
</organism>
<evidence type="ECO:0000256" key="4">
    <source>
        <dbReference type="ARBA" id="ARBA00022475"/>
    </source>
</evidence>
<feature type="domain" description="ABC transmembrane type-2" evidence="10">
    <location>
        <begin position="66"/>
        <end position="285"/>
    </location>
</feature>
<dbReference type="OrthoDB" id="9796017at2"/>
<feature type="transmembrane region" description="Helical" evidence="9">
    <location>
        <begin position="177"/>
        <end position="197"/>
    </location>
</feature>
<dbReference type="KEGG" id="asip:AQUSIP_17810"/>
<keyword evidence="12" id="KW-1185">Reference proteome</keyword>
<reference evidence="11 12" key="1">
    <citation type="submission" date="2019-08" db="EMBL/GenBank/DDBJ databases">
        <authorList>
            <person name="Guy L."/>
        </authorList>
    </citation>
    <scope>NUCLEOTIDE SEQUENCE [LARGE SCALE GENOMIC DNA]</scope>
    <source>
        <strain evidence="11 12">SGT-108</strain>
    </source>
</reference>
<dbReference type="PANTHER" id="PTHR30413">
    <property type="entry name" value="INNER MEMBRANE TRANSPORT PERMEASE"/>
    <property type="match status" value="1"/>
</dbReference>
<dbReference type="GO" id="GO:0005886">
    <property type="term" value="C:plasma membrane"/>
    <property type="evidence" value="ECO:0007669"/>
    <property type="project" value="UniProtKB-SubCell"/>
</dbReference>
<feature type="transmembrane region" description="Helical" evidence="9">
    <location>
        <begin position="143"/>
        <end position="165"/>
    </location>
</feature>
<evidence type="ECO:0000259" key="10">
    <source>
        <dbReference type="PROSITE" id="PS51012"/>
    </source>
</evidence>
<dbReference type="PANTHER" id="PTHR30413:SF10">
    <property type="entry name" value="CAPSULE POLYSACCHARIDE EXPORT INNER-MEMBRANE PROTEIN CTRC"/>
    <property type="match status" value="1"/>
</dbReference>
<keyword evidence="7" id="KW-0762">Sugar transport</keyword>
<name>A0A5E4PJ33_9COXI</name>
<sequence length="293" mass="33702">MSTNEAAINSSPGMTVSEGNAGTVVFPRVSQRQMAWQDIRDGVLNWRIWLLLAYQDIKLRYRRSVLGPFWITLSMAITVYSMGYLYSHLFHMNINEYFPYLVAGMLGWSLVSTTVTDTVETFTTNDSMLKQIKLPYSLYVHRIVSKNLIIFFHNILVIVPVMIIFHDQVSLGWNSLLLFPGLLIIYFNSICYGLVFAMVGGRYRDISQLIKSLIQVVFFVTPIMWKPSILPPSKQFIAYLNPVFSFIELIRAPLIGYPLTLTNILMVVFMTLIGVAACYFIFVSRRARIIYWL</sequence>
<keyword evidence="4 9" id="KW-1003">Cell membrane</keyword>
<dbReference type="EMBL" id="LR699119">
    <property type="protein sequence ID" value="VVC76468.1"/>
    <property type="molecule type" value="Genomic_DNA"/>
</dbReference>
<evidence type="ECO:0000256" key="5">
    <source>
        <dbReference type="ARBA" id="ARBA00022692"/>
    </source>
</evidence>
<dbReference type="InterPro" id="IPR047817">
    <property type="entry name" value="ABC2_TM_bact-type"/>
</dbReference>
<comment type="subcellular location">
    <subcellularLocation>
        <location evidence="9">Cell inner membrane</location>
        <topology evidence="9">Multi-pass membrane protein</topology>
    </subcellularLocation>
    <subcellularLocation>
        <location evidence="1">Cell membrane</location>
        <topology evidence="1">Multi-pass membrane protein</topology>
    </subcellularLocation>
</comment>
<dbReference type="PROSITE" id="PS51012">
    <property type="entry name" value="ABC_TM2"/>
    <property type="match status" value="1"/>
</dbReference>
<keyword evidence="6 9" id="KW-1133">Transmembrane helix</keyword>
<feature type="transmembrane region" description="Helical" evidence="9">
    <location>
        <begin position="264"/>
        <end position="283"/>
    </location>
</feature>
<evidence type="ECO:0000256" key="8">
    <source>
        <dbReference type="ARBA" id="ARBA00023136"/>
    </source>
</evidence>
<dbReference type="GO" id="GO:0015774">
    <property type="term" value="P:polysaccharide transport"/>
    <property type="evidence" value="ECO:0007669"/>
    <property type="project" value="UniProtKB-KW"/>
</dbReference>
<dbReference type="InterPro" id="IPR013525">
    <property type="entry name" value="ABC2_TM"/>
</dbReference>
<feature type="transmembrane region" description="Helical" evidence="9">
    <location>
        <begin position="209"/>
        <end position="225"/>
    </location>
</feature>
<dbReference type="Proteomes" id="UP000324194">
    <property type="component" value="Chromosome 1"/>
</dbReference>
<gene>
    <name evidence="11" type="ORF">AQUSIP_17810</name>
</gene>
<dbReference type="GO" id="GO:0140359">
    <property type="term" value="F:ABC-type transporter activity"/>
    <property type="evidence" value="ECO:0007669"/>
    <property type="project" value="InterPro"/>
</dbReference>
<evidence type="ECO:0000313" key="11">
    <source>
        <dbReference type="EMBL" id="VVC76468.1"/>
    </source>
</evidence>
<protein>
    <recommendedName>
        <fullName evidence="9">Transport permease protein</fullName>
    </recommendedName>
</protein>
<evidence type="ECO:0000256" key="1">
    <source>
        <dbReference type="ARBA" id="ARBA00004651"/>
    </source>
</evidence>
<comment type="similarity">
    <text evidence="2 9">Belongs to the ABC-2 integral membrane protein family.</text>
</comment>
<evidence type="ECO:0000313" key="12">
    <source>
        <dbReference type="Proteomes" id="UP000324194"/>
    </source>
</evidence>
<accession>A0A5E4PJ33</accession>
<evidence type="ECO:0000256" key="6">
    <source>
        <dbReference type="ARBA" id="ARBA00022989"/>
    </source>
</evidence>